<accession>A0A3B1B6J0</accession>
<reference evidence="1" key="1">
    <citation type="submission" date="2018-06" db="EMBL/GenBank/DDBJ databases">
        <authorList>
            <person name="Zhirakovskaya E."/>
        </authorList>
    </citation>
    <scope>NUCLEOTIDE SEQUENCE</scope>
</reference>
<protein>
    <submittedName>
        <fullName evidence="1">Uncharacterized protein</fullName>
    </submittedName>
</protein>
<evidence type="ECO:0000313" key="1">
    <source>
        <dbReference type="EMBL" id="VAX09831.1"/>
    </source>
</evidence>
<dbReference type="NCBIfam" id="NF038110">
    <property type="entry name" value="Lys_methyl_FliB"/>
    <property type="match status" value="1"/>
</dbReference>
<gene>
    <name evidence="1" type="ORF">MNBD_GAMMA25-1293</name>
</gene>
<dbReference type="EMBL" id="UOFY01000042">
    <property type="protein sequence ID" value="VAX09831.1"/>
    <property type="molecule type" value="Genomic_DNA"/>
</dbReference>
<sequence length="392" mass="45483">MSQDEDEKMLFNNYIYINEQPVTGDHDFAFIRMTDEDVCPMLNKAQLCSLHDKYGVEPLGDVCAFYPRVISRCGSEMELSGALSCPEVARLCLLSKRPIKLTHFNVSQLPRPKNYPIQRELPQSPFDYYAEHFRQLRQGLLELAANESASLNVRLYALADLSHRISSYYHRDCSSSNSDRLLRDLDQARDNNNLEKIQNYLEQDSSVNLLALLVVRAILEIKVTQFPDEKLSGMARDIFSALTDGASGKISDAPIEDLQMAYDSARQRISPDMNKKTDRYFTRYLCNCLYREWFYTMPDTFTYMQMLLIRMAMLRFLFYTDPSLKRLLSNYEAADTDERHRLEAELDSLAITLVYNFARAIDQNLSFLQLVYTAVSEQDMFNFDYSLAFVKF</sequence>
<dbReference type="AlphaFoldDB" id="A0A3B1B6J0"/>
<name>A0A3B1B6J0_9ZZZZ</name>
<proteinExistence type="predicted"/>
<organism evidence="1">
    <name type="scientific">hydrothermal vent metagenome</name>
    <dbReference type="NCBI Taxonomy" id="652676"/>
    <lineage>
        <taxon>unclassified sequences</taxon>
        <taxon>metagenomes</taxon>
        <taxon>ecological metagenomes</taxon>
    </lineage>
</organism>